<comment type="caution">
    <text evidence="1">The sequence shown here is derived from an EMBL/GenBank/DDBJ whole genome shotgun (WGS) entry which is preliminary data.</text>
</comment>
<protein>
    <submittedName>
        <fullName evidence="1">Uncharacterized protein</fullName>
    </submittedName>
</protein>
<organism evidence="1 2">
    <name type="scientific">Acacia crassicarpa</name>
    <name type="common">northern wattle</name>
    <dbReference type="NCBI Taxonomy" id="499986"/>
    <lineage>
        <taxon>Eukaryota</taxon>
        <taxon>Viridiplantae</taxon>
        <taxon>Streptophyta</taxon>
        <taxon>Embryophyta</taxon>
        <taxon>Tracheophyta</taxon>
        <taxon>Spermatophyta</taxon>
        <taxon>Magnoliopsida</taxon>
        <taxon>eudicotyledons</taxon>
        <taxon>Gunneridae</taxon>
        <taxon>Pentapetalae</taxon>
        <taxon>rosids</taxon>
        <taxon>fabids</taxon>
        <taxon>Fabales</taxon>
        <taxon>Fabaceae</taxon>
        <taxon>Caesalpinioideae</taxon>
        <taxon>mimosoid clade</taxon>
        <taxon>Acacieae</taxon>
        <taxon>Acacia</taxon>
    </lineage>
</organism>
<dbReference type="EMBL" id="JAWXYG010000007">
    <property type="protein sequence ID" value="KAK4267211.1"/>
    <property type="molecule type" value="Genomic_DNA"/>
</dbReference>
<sequence length="87" mass="9801">MSTTGRQSVLSLRRLHQSSSIRPLYATIKEKEFLISNLLKSEKALVESAIVGMVLDSPLSMPLPLIIMLFLEALFMELRVLQLLGWS</sequence>
<evidence type="ECO:0000313" key="1">
    <source>
        <dbReference type="EMBL" id="KAK4267211.1"/>
    </source>
</evidence>
<gene>
    <name evidence="1" type="ORF">QN277_024023</name>
</gene>
<evidence type="ECO:0000313" key="2">
    <source>
        <dbReference type="Proteomes" id="UP001293593"/>
    </source>
</evidence>
<accession>A0AAE1JDV4</accession>
<reference evidence="1" key="1">
    <citation type="submission" date="2023-10" db="EMBL/GenBank/DDBJ databases">
        <title>Chromosome-level genome of the transformable northern wattle, Acacia crassicarpa.</title>
        <authorList>
            <person name="Massaro I."/>
            <person name="Sinha N.R."/>
            <person name="Poethig S."/>
            <person name="Leichty A.R."/>
        </authorList>
    </citation>
    <scope>NUCLEOTIDE SEQUENCE</scope>
    <source>
        <strain evidence="1">Acra3RX</strain>
        <tissue evidence="1">Leaf</tissue>
    </source>
</reference>
<keyword evidence="2" id="KW-1185">Reference proteome</keyword>
<dbReference type="AlphaFoldDB" id="A0AAE1JDV4"/>
<dbReference type="Proteomes" id="UP001293593">
    <property type="component" value="Unassembled WGS sequence"/>
</dbReference>
<name>A0AAE1JDV4_9FABA</name>
<proteinExistence type="predicted"/>